<dbReference type="STRING" id="652787.SAMN05216490_0714"/>
<evidence type="ECO:0000256" key="1">
    <source>
        <dbReference type="SAM" id="MobiDB-lite"/>
    </source>
</evidence>
<feature type="chain" id="PRO_5009257366" description="Xylosidase" evidence="2">
    <location>
        <begin position="25"/>
        <end position="432"/>
    </location>
</feature>
<dbReference type="PROSITE" id="PS51257">
    <property type="entry name" value="PROKAR_LIPOPROTEIN"/>
    <property type="match status" value="1"/>
</dbReference>
<keyword evidence="4" id="KW-1185">Reference proteome</keyword>
<feature type="region of interest" description="Disordered" evidence="1">
    <location>
        <begin position="23"/>
        <end position="42"/>
    </location>
</feature>
<dbReference type="EMBL" id="LT629740">
    <property type="protein sequence ID" value="SDS19655.1"/>
    <property type="molecule type" value="Genomic_DNA"/>
</dbReference>
<feature type="signal peptide" evidence="2">
    <location>
        <begin position="1"/>
        <end position="24"/>
    </location>
</feature>
<sequence length="432" mass="47499">MRINKMNGLLLITALCLASSCSKKGTAPAPVTPTDTTTTRKQSPVGDVVGKVIVGYQGWFAAIGDGSPINLYWHWTQTWEQQPSPTNTGISAWPDVREYTSTFPTKYPNLNNGSPANVFSSFSDQTVDIQFKWMKQYGIDGAALQRFNPSGIEGPIRDAMAAKVKIAAENNGVKFYIMYDVSGWTNMATEMEADWTNKMSALTSSSQYAKQNGKPVVCIWGFGFSDDNHDFTAATCLSVIKWFQSKGCYVIGGVPTHWRDQNSDSRPDFLGTYKAFDMLSPWMVGRISNANDSDGFYANTNQADEVYCRGNGIDYQPCVLPGDLSAHQRAHGDFMWRQFYNMTKAGAQGLYISMYDEFNEGNQIVKTAESQAFVPAGPAAIINGVPGPNFVSLDEDGTACSSDYYLRLTGDGAKMFKGLIPFTATRPTKPEL</sequence>
<dbReference type="RefSeq" id="WP_091369348.1">
    <property type="nucleotide sequence ID" value="NZ_LT629740.1"/>
</dbReference>
<dbReference type="Gene3D" id="3.20.20.80">
    <property type="entry name" value="Glycosidases"/>
    <property type="match status" value="1"/>
</dbReference>
<dbReference type="AlphaFoldDB" id="A0A1H1Q890"/>
<evidence type="ECO:0008006" key="5">
    <source>
        <dbReference type="Google" id="ProtNLM"/>
    </source>
</evidence>
<gene>
    <name evidence="3" type="ORF">SAMN05216490_0714</name>
</gene>
<dbReference type="CDD" id="cd11576">
    <property type="entry name" value="GH99_GH71_like_2"/>
    <property type="match status" value="1"/>
</dbReference>
<dbReference type="OrthoDB" id="9783748at2"/>
<reference evidence="3 4" key="1">
    <citation type="submission" date="2016-10" db="EMBL/GenBank/DDBJ databases">
        <authorList>
            <person name="de Groot N.N."/>
        </authorList>
    </citation>
    <scope>NUCLEOTIDE SEQUENCE [LARGE SCALE GENOMIC DNA]</scope>
    <source>
        <strain evidence="3 4">MP1X4</strain>
    </source>
</reference>
<feature type="compositionally biased region" description="Low complexity" evidence="1">
    <location>
        <begin position="26"/>
        <end position="39"/>
    </location>
</feature>
<evidence type="ECO:0000256" key="2">
    <source>
        <dbReference type="SAM" id="SignalP"/>
    </source>
</evidence>
<name>A0A1H1Q890_MUCMA</name>
<evidence type="ECO:0000313" key="4">
    <source>
        <dbReference type="Proteomes" id="UP000199679"/>
    </source>
</evidence>
<keyword evidence="2" id="KW-0732">Signal</keyword>
<organism evidence="3 4">
    <name type="scientific">Mucilaginibacter mallensis</name>
    <dbReference type="NCBI Taxonomy" id="652787"/>
    <lineage>
        <taxon>Bacteria</taxon>
        <taxon>Pseudomonadati</taxon>
        <taxon>Bacteroidota</taxon>
        <taxon>Sphingobacteriia</taxon>
        <taxon>Sphingobacteriales</taxon>
        <taxon>Sphingobacteriaceae</taxon>
        <taxon>Mucilaginibacter</taxon>
    </lineage>
</organism>
<evidence type="ECO:0000313" key="3">
    <source>
        <dbReference type="EMBL" id="SDS19655.1"/>
    </source>
</evidence>
<dbReference type="Proteomes" id="UP000199679">
    <property type="component" value="Chromosome I"/>
</dbReference>
<protein>
    <recommendedName>
        <fullName evidence="5">Xylosidase</fullName>
    </recommendedName>
</protein>
<proteinExistence type="predicted"/>
<accession>A0A1H1Q890</accession>